<dbReference type="InterPro" id="IPR050287">
    <property type="entry name" value="MTA/SAH_deaminase"/>
</dbReference>
<dbReference type="InterPro" id="IPR006680">
    <property type="entry name" value="Amidohydro-rel"/>
</dbReference>
<dbReference type="EMBL" id="JAFJYH010000012">
    <property type="protein sequence ID" value="KAG4425245.1"/>
    <property type="molecule type" value="Genomic_DNA"/>
</dbReference>
<evidence type="ECO:0000313" key="4">
    <source>
        <dbReference type="Proteomes" id="UP000664132"/>
    </source>
</evidence>
<keyword evidence="1" id="KW-0378">Hydrolase</keyword>
<gene>
    <name evidence="3" type="ORF">IFR04_001612</name>
</gene>
<accession>A0A8H7WI29</accession>
<dbReference type="CDD" id="cd01298">
    <property type="entry name" value="ATZ_TRZ_like"/>
    <property type="match status" value="1"/>
</dbReference>
<dbReference type="SUPFAM" id="SSF51556">
    <property type="entry name" value="Metallo-dependent hydrolases"/>
    <property type="match status" value="1"/>
</dbReference>
<dbReference type="PANTHER" id="PTHR43794">
    <property type="entry name" value="AMINOHYDROLASE SSNA-RELATED"/>
    <property type="match status" value="1"/>
</dbReference>
<comment type="caution">
    <text evidence="3">The sequence shown here is derived from an EMBL/GenBank/DDBJ whole genome shotgun (WGS) entry which is preliminary data.</text>
</comment>
<evidence type="ECO:0000256" key="1">
    <source>
        <dbReference type="ARBA" id="ARBA00022801"/>
    </source>
</evidence>
<dbReference type="Gene3D" id="2.30.40.10">
    <property type="entry name" value="Urease, subunit C, domain 1"/>
    <property type="match status" value="1"/>
</dbReference>
<proteinExistence type="predicted"/>
<dbReference type="OrthoDB" id="194468at2759"/>
<dbReference type="Gene3D" id="3.20.20.140">
    <property type="entry name" value="Metal-dependent hydrolases"/>
    <property type="match status" value="1"/>
</dbReference>
<evidence type="ECO:0000313" key="3">
    <source>
        <dbReference type="EMBL" id="KAG4425245.1"/>
    </source>
</evidence>
<reference evidence="3" key="1">
    <citation type="submission" date="2021-02" db="EMBL/GenBank/DDBJ databases">
        <title>Genome sequence Cadophora malorum strain M34.</title>
        <authorList>
            <person name="Stefanovic E."/>
            <person name="Vu D."/>
            <person name="Scully C."/>
            <person name="Dijksterhuis J."/>
            <person name="Roader J."/>
            <person name="Houbraken J."/>
        </authorList>
    </citation>
    <scope>NUCLEOTIDE SEQUENCE</scope>
    <source>
        <strain evidence="3">M34</strain>
    </source>
</reference>
<organism evidence="3 4">
    <name type="scientific">Cadophora malorum</name>
    <dbReference type="NCBI Taxonomy" id="108018"/>
    <lineage>
        <taxon>Eukaryota</taxon>
        <taxon>Fungi</taxon>
        <taxon>Dikarya</taxon>
        <taxon>Ascomycota</taxon>
        <taxon>Pezizomycotina</taxon>
        <taxon>Leotiomycetes</taxon>
        <taxon>Helotiales</taxon>
        <taxon>Ploettnerulaceae</taxon>
        <taxon>Cadophora</taxon>
    </lineage>
</organism>
<evidence type="ECO:0000259" key="2">
    <source>
        <dbReference type="Pfam" id="PF01979"/>
    </source>
</evidence>
<name>A0A8H7WI29_9HELO</name>
<keyword evidence="4" id="KW-1185">Reference proteome</keyword>
<dbReference type="Proteomes" id="UP000664132">
    <property type="component" value="Unassembled WGS sequence"/>
</dbReference>
<dbReference type="Pfam" id="PF01979">
    <property type="entry name" value="Amidohydro_1"/>
    <property type="match status" value="1"/>
</dbReference>
<dbReference type="AlphaFoldDB" id="A0A8H7WI29"/>
<dbReference type="PANTHER" id="PTHR43794:SF11">
    <property type="entry name" value="AMIDOHYDROLASE-RELATED DOMAIN-CONTAINING PROTEIN"/>
    <property type="match status" value="1"/>
</dbReference>
<sequence length="483" mass="51903">MVGPQISKLYFNGTIITVNKSRDVILDGAIHFLGDRIQAIGKTNDLINSAALPLNTQKVNLEGNVVIPGLVNAHAHLIQSLMRGLGEDMALHRWACDMVWPLEASLQGEDGYVAAKLAIAEMLKTGTTCFLEPMLPSHADFGRIVNAVEESGIRACLGTLVKAQKPNARAGEAFVDARDNNASDMSVKAALARHEEYHGKFGRLSVWMAAETPRGVDETVFAEVGDACAKHNMRLTVHVAEASRDKELIRECYGASPVQFCQNNKLTSDRTVLAHMCHLDLDVDLDILKRTGTSVVHNPTSNCKLADGIAAIPQMLAKGINVALGTDGAPCSNTYDLFRDMHLAGIIHKGVTQNASVLPSEQVLEMATINGAKALGLEKDIGSLEVGKKADFVVIDATGLGSAPYDPRQLGRGGVHAVTTIVHSCGSGDVRMVVVDGSVVVENGVLLTIDEEDVKHEAREASARLRERAGHHVQPLKLGWNYI</sequence>
<dbReference type="InterPro" id="IPR011059">
    <property type="entry name" value="Metal-dep_hydrolase_composite"/>
</dbReference>
<dbReference type="GO" id="GO:0016810">
    <property type="term" value="F:hydrolase activity, acting on carbon-nitrogen (but not peptide) bonds"/>
    <property type="evidence" value="ECO:0007669"/>
    <property type="project" value="InterPro"/>
</dbReference>
<dbReference type="SUPFAM" id="SSF51338">
    <property type="entry name" value="Composite domain of metallo-dependent hydrolases"/>
    <property type="match status" value="2"/>
</dbReference>
<protein>
    <recommendedName>
        <fullName evidence="2">Amidohydrolase-related domain-containing protein</fullName>
    </recommendedName>
</protein>
<feature type="domain" description="Amidohydrolase-related" evidence="2">
    <location>
        <begin position="65"/>
        <end position="440"/>
    </location>
</feature>
<dbReference type="InterPro" id="IPR032466">
    <property type="entry name" value="Metal_Hydrolase"/>
</dbReference>